<dbReference type="GeneID" id="80921186"/>
<dbReference type="InterPro" id="IPR052786">
    <property type="entry name" value="Spore_wall_assembly"/>
</dbReference>
<evidence type="ECO:0000313" key="4">
    <source>
        <dbReference type="Proteomes" id="UP001161438"/>
    </source>
</evidence>
<feature type="transmembrane region" description="Helical" evidence="2">
    <location>
        <begin position="136"/>
        <end position="158"/>
    </location>
</feature>
<feature type="transmembrane region" description="Helical" evidence="2">
    <location>
        <begin position="237"/>
        <end position="261"/>
    </location>
</feature>
<dbReference type="GO" id="GO:0005619">
    <property type="term" value="C:ascospore wall"/>
    <property type="evidence" value="ECO:0007669"/>
    <property type="project" value="TreeGrafter"/>
</dbReference>
<gene>
    <name evidence="3" type="primary">SMKI15G1170</name>
    <name evidence="3" type="ORF">SMKI_15G1170</name>
</gene>
<dbReference type="GO" id="GO:0005811">
    <property type="term" value="C:lipid droplet"/>
    <property type="evidence" value="ECO:0007669"/>
    <property type="project" value="TreeGrafter"/>
</dbReference>
<dbReference type="RefSeq" id="XP_056079398.1">
    <property type="nucleotide sequence ID" value="XM_056225595.1"/>
</dbReference>
<evidence type="ECO:0008006" key="5">
    <source>
        <dbReference type="Google" id="ProtNLM"/>
    </source>
</evidence>
<evidence type="ECO:0000313" key="3">
    <source>
        <dbReference type="EMBL" id="CAI4036278.1"/>
    </source>
</evidence>
<accession>A0AA35ISU0</accession>
<keyword evidence="2" id="KW-1133">Transmembrane helix</keyword>
<dbReference type="EMBL" id="OX365771">
    <property type="protein sequence ID" value="CAI4036278.1"/>
    <property type="molecule type" value="Genomic_DNA"/>
</dbReference>
<name>A0AA35ISU0_SACMI</name>
<feature type="region of interest" description="Disordered" evidence="1">
    <location>
        <begin position="1"/>
        <end position="43"/>
    </location>
</feature>
<feature type="transmembrane region" description="Helical" evidence="2">
    <location>
        <begin position="296"/>
        <end position="320"/>
    </location>
</feature>
<dbReference type="GO" id="GO:0005628">
    <property type="term" value="C:prospore membrane"/>
    <property type="evidence" value="ECO:0007669"/>
    <property type="project" value="TreeGrafter"/>
</dbReference>
<dbReference type="PANTHER" id="PTHR34292:SF3">
    <property type="entry name" value="OUTER SPORE WALL PROTEIN LDS2-RELATED"/>
    <property type="match status" value="1"/>
</dbReference>
<proteinExistence type="predicted"/>
<evidence type="ECO:0000256" key="2">
    <source>
        <dbReference type="SAM" id="Phobius"/>
    </source>
</evidence>
<keyword evidence="2" id="KW-0472">Membrane</keyword>
<feature type="transmembrane region" description="Helical" evidence="2">
    <location>
        <begin position="110"/>
        <end position="130"/>
    </location>
</feature>
<keyword evidence="2" id="KW-0812">Transmembrane</keyword>
<protein>
    <recommendedName>
        <fullName evidence="5">Outer spore wall protein RRT8</fullName>
    </recommendedName>
</protein>
<organism evidence="3 4">
    <name type="scientific">Saccharomyces mikatae IFO 1815</name>
    <dbReference type="NCBI Taxonomy" id="226126"/>
    <lineage>
        <taxon>Eukaryota</taxon>
        <taxon>Fungi</taxon>
        <taxon>Dikarya</taxon>
        <taxon>Ascomycota</taxon>
        <taxon>Saccharomycotina</taxon>
        <taxon>Saccharomycetes</taxon>
        <taxon>Saccharomycetales</taxon>
        <taxon>Saccharomycetaceae</taxon>
        <taxon>Saccharomyces</taxon>
    </lineage>
</organism>
<keyword evidence="4" id="KW-1185">Reference proteome</keyword>
<evidence type="ECO:0000256" key="1">
    <source>
        <dbReference type="SAM" id="MobiDB-lite"/>
    </source>
</evidence>
<sequence>MKARVKLISHSQNSHTRDANSTTLAEKRPQPSEEPSEEDRTPKESKISRWLKVLRRQFDIWFPETIPTMKLRYELFKKNFIKEVFNSKAFMYPFLGFYEVLTNTVYWKHILLFAVCYALIFVTIAGFFYVTLVPVLVTWAILLLGPLGVILVHIQWILQTNVLTAFVCRTLVLTHITNQIFDISLVLQDQNEFLNEVKVLPKLQKSHRKIDEPDAVRNFNTIKGNWAFKVPKLLFRLFFKLTNFTSITLLSLIPIIGPILANQLMAPRRSFTYLQRYFLLKGFSKKQAKDFQYEHYASFICFGMSAGLLELIPFFTIVTISSNTVGAAKWCSSLLKGEREKKQD</sequence>
<feature type="compositionally biased region" description="Polar residues" evidence="1">
    <location>
        <begin position="9"/>
        <end position="24"/>
    </location>
</feature>
<dbReference type="Proteomes" id="UP001161438">
    <property type="component" value="Chromosome 15"/>
</dbReference>
<dbReference type="AlphaFoldDB" id="A0AA35ISU0"/>
<reference evidence="3" key="1">
    <citation type="submission" date="2022-10" db="EMBL/GenBank/DDBJ databases">
        <authorList>
            <person name="Byrne P K."/>
        </authorList>
    </citation>
    <scope>NUCLEOTIDE SEQUENCE</scope>
    <source>
        <strain evidence="3">IFO1815</strain>
    </source>
</reference>
<dbReference type="PANTHER" id="PTHR34292">
    <property type="entry name" value="OUTER SPORE WALL PROTEIN LDS1"/>
    <property type="match status" value="1"/>
</dbReference>